<keyword evidence="2" id="KW-1185">Reference proteome</keyword>
<dbReference type="EMBL" id="CP121694">
    <property type="protein sequence ID" value="WRO22207.1"/>
    <property type="molecule type" value="Genomic_DNA"/>
</dbReference>
<dbReference type="KEGG" id="dbc:MFMK1_002032"/>
<protein>
    <recommendedName>
        <fullName evidence="3">Peptidase S7</fullName>
    </recommendedName>
</protein>
<dbReference type="Proteomes" id="UP001329915">
    <property type="component" value="Chromosome"/>
</dbReference>
<evidence type="ECO:0008006" key="3">
    <source>
        <dbReference type="Google" id="ProtNLM"/>
    </source>
</evidence>
<name>A0AAU0UPT3_9FIRM</name>
<sequence length="376" mass="40565">MEIKAVSQEIVDMLVQRTTELSQGRNAGCLGFIDDTGFVSSSTKVIDGGLNGIPLRIMLSHITNMEGKSLIEGMSSVPDNAVLIMTRPGKTGLITDVSGVDFFNLPIISIGVKNNGLAGIGLIMPKEEYFDLATESEMLNLATLGSVTMDDEKEVLKKSNLLSLKYLELTTELGVSNKNGSDEYTSQHEHTIDIPRIKINAIDKGLARDLVDRSMEVGQGREVAMMGRIEDGRVVSQGQIVEGGIGFVPSRLLASSAVDISQKSLRKIYSELVPEDAVIVHTHPGGTGVMHIGDANAGPGTWGRAIVAIGHDAKGKIRGATVVESGDKLYQLADEDEQLGLQFFQAETPEREAEIRNRKFGIAQEYTGLCKPIQIN</sequence>
<gene>
    <name evidence="1" type="ORF">MFMK1_002032</name>
</gene>
<dbReference type="AlphaFoldDB" id="A0AAU0UPT3"/>
<dbReference type="RefSeq" id="WP_366921626.1">
    <property type="nucleotide sequence ID" value="NZ_CP121694.1"/>
</dbReference>
<evidence type="ECO:0000313" key="2">
    <source>
        <dbReference type="Proteomes" id="UP001329915"/>
    </source>
</evidence>
<evidence type="ECO:0000313" key="1">
    <source>
        <dbReference type="EMBL" id="WRO22207.1"/>
    </source>
</evidence>
<organism evidence="1 2">
    <name type="scientific">Metallumcola ferriviriculae</name>
    <dbReference type="NCBI Taxonomy" id="3039180"/>
    <lineage>
        <taxon>Bacteria</taxon>
        <taxon>Bacillati</taxon>
        <taxon>Bacillota</taxon>
        <taxon>Clostridia</taxon>
        <taxon>Neomoorellales</taxon>
        <taxon>Desulfitibacteraceae</taxon>
        <taxon>Metallumcola</taxon>
    </lineage>
</organism>
<accession>A0AAU0UPT3</accession>
<reference evidence="1 2" key="1">
    <citation type="submission" date="2023-04" db="EMBL/GenBank/DDBJ databases">
        <authorList>
            <person name="Hsu D."/>
        </authorList>
    </citation>
    <scope>NUCLEOTIDE SEQUENCE [LARGE SCALE GENOMIC DNA]</scope>
    <source>
        <strain evidence="1 2">MK1</strain>
    </source>
</reference>
<proteinExistence type="predicted"/>